<protein>
    <recommendedName>
        <fullName evidence="14">Laccase domain-containing protein</fullName>
    </recommendedName>
</protein>
<accession>A0A2A8D6M7</accession>
<keyword evidence="7" id="KW-0862">Zinc</keyword>
<comment type="similarity">
    <text evidence="3">Belongs to the purine nucleoside phosphorylase YfiH/LACC1 family.</text>
</comment>
<dbReference type="PANTHER" id="PTHR30616">
    <property type="entry name" value="UNCHARACTERIZED PROTEIN YFIH"/>
    <property type="match status" value="1"/>
</dbReference>
<dbReference type="PANTHER" id="PTHR30616:SF2">
    <property type="entry name" value="PURINE NUCLEOSIDE PHOSPHORYLASE LACC1"/>
    <property type="match status" value="1"/>
</dbReference>
<evidence type="ECO:0000256" key="7">
    <source>
        <dbReference type="ARBA" id="ARBA00022833"/>
    </source>
</evidence>
<evidence type="ECO:0008006" key="14">
    <source>
        <dbReference type="Google" id="ProtNLM"/>
    </source>
</evidence>
<evidence type="ECO:0000256" key="6">
    <source>
        <dbReference type="ARBA" id="ARBA00022801"/>
    </source>
</evidence>
<keyword evidence="13" id="KW-1185">Reference proteome</keyword>
<evidence type="ECO:0000256" key="5">
    <source>
        <dbReference type="ARBA" id="ARBA00022723"/>
    </source>
</evidence>
<reference evidence="12" key="1">
    <citation type="submission" date="2017-10" db="EMBL/GenBank/DDBJ databases">
        <title>Kefir isolates.</title>
        <authorList>
            <person name="Kim Y."/>
            <person name="Blasche S."/>
        </authorList>
    </citation>
    <scope>NUCLEOTIDE SEQUENCE [LARGE SCALE GENOMIC DNA]</scope>
    <source>
        <strain evidence="12">OG2-2</strain>
    </source>
</reference>
<dbReference type="GO" id="GO:0016787">
    <property type="term" value="F:hydrolase activity"/>
    <property type="evidence" value="ECO:0007669"/>
    <property type="project" value="UniProtKB-KW"/>
</dbReference>
<dbReference type="InterPro" id="IPR003730">
    <property type="entry name" value="Cu_polyphenol_OxRdtase"/>
</dbReference>
<dbReference type="InterPro" id="IPR011324">
    <property type="entry name" value="Cytotoxic_necrot_fac-like_cat"/>
</dbReference>
<evidence type="ECO:0000256" key="10">
    <source>
        <dbReference type="ARBA" id="ARBA00048968"/>
    </source>
</evidence>
<evidence type="ECO:0000313" key="12">
    <source>
        <dbReference type="EMBL" id="PEN16524.1"/>
    </source>
</evidence>
<sequence length="277" mass="29543">MTAERTMSTLNPFYSTGTYTSGPYTVHIGFTSRSAGNLGLHVNAGEPHTATLKNRADVQSLCGSAPFLYLNQVHGADIVCADHILSTQISPNDERGAYTLKRADQLREQAPQADAAYSTTGQPLAIMVADCIPLVFVGEKPTPHDVPIIAVAHAGRPGLLAGVIQRTVATMREQGATQIHAWLGPSICGSCYEVPEDMREHATQQIPETYAQTSQGTPALDLPAGAIALLNKLKIEVSTDLAACTYESTSLFSHRGFMNRGEAPGRTAGLVWVTKPS</sequence>
<dbReference type="InterPro" id="IPR038371">
    <property type="entry name" value="Cu_polyphenol_OxRdtase_sf"/>
</dbReference>
<dbReference type="SUPFAM" id="SSF64438">
    <property type="entry name" value="CNF1/YfiH-like putative cysteine hydrolases"/>
    <property type="match status" value="1"/>
</dbReference>
<dbReference type="EMBL" id="PDEV01000001">
    <property type="protein sequence ID" value="PEN16524.1"/>
    <property type="molecule type" value="Genomic_DNA"/>
</dbReference>
<dbReference type="GO" id="GO:0005507">
    <property type="term" value="F:copper ion binding"/>
    <property type="evidence" value="ECO:0007669"/>
    <property type="project" value="TreeGrafter"/>
</dbReference>
<keyword evidence="4" id="KW-0808">Transferase</keyword>
<keyword evidence="8" id="KW-0186">Copper</keyword>
<dbReference type="GO" id="GO:0017061">
    <property type="term" value="F:S-methyl-5-thioadenosine phosphorylase activity"/>
    <property type="evidence" value="ECO:0007669"/>
    <property type="project" value="UniProtKB-EC"/>
</dbReference>
<organism evidence="12 13">
    <name type="scientific">Rothia dentocariosa</name>
    <dbReference type="NCBI Taxonomy" id="2047"/>
    <lineage>
        <taxon>Bacteria</taxon>
        <taxon>Bacillati</taxon>
        <taxon>Actinomycetota</taxon>
        <taxon>Actinomycetes</taxon>
        <taxon>Micrococcales</taxon>
        <taxon>Micrococcaceae</taxon>
        <taxon>Rothia</taxon>
    </lineage>
</organism>
<evidence type="ECO:0000256" key="2">
    <source>
        <dbReference type="ARBA" id="ARBA00003215"/>
    </source>
</evidence>
<evidence type="ECO:0000256" key="3">
    <source>
        <dbReference type="ARBA" id="ARBA00007353"/>
    </source>
</evidence>
<gene>
    <name evidence="12" type="ORF">CRM92_00305</name>
</gene>
<comment type="caution">
    <text evidence="12">The sequence shown here is derived from an EMBL/GenBank/DDBJ whole genome shotgun (WGS) entry which is preliminary data.</text>
</comment>
<evidence type="ECO:0000256" key="8">
    <source>
        <dbReference type="ARBA" id="ARBA00023008"/>
    </source>
</evidence>
<evidence type="ECO:0000313" key="13">
    <source>
        <dbReference type="Proteomes" id="UP000219947"/>
    </source>
</evidence>
<proteinExistence type="inferred from homology"/>
<keyword evidence="6" id="KW-0378">Hydrolase</keyword>
<dbReference type="CDD" id="cd16833">
    <property type="entry name" value="YfiH"/>
    <property type="match status" value="1"/>
</dbReference>
<evidence type="ECO:0000256" key="4">
    <source>
        <dbReference type="ARBA" id="ARBA00022679"/>
    </source>
</evidence>
<dbReference type="Gene3D" id="3.60.140.10">
    <property type="entry name" value="CNF1/YfiH-like putative cysteine hydrolases"/>
    <property type="match status" value="1"/>
</dbReference>
<comment type="catalytic activity">
    <reaction evidence="9">
        <text>adenosine + H2O + H(+) = inosine + NH4(+)</text>
        <dbReference type="Rhea" id="RHEA:24408"/>
        <dbReference type="ChEBI" id="CHEBI:15377"/>
        <dbReference type="ChEBI" id="CHEBI:15378"/>
        <dbReference type="ChEBI" id="CHEBI:16335"/>
        <dbReference type="ChEBI" id="CHEBI:17596"/>
        <dbReference type="ChEBI" id="CHEBI:28938"/>
        <dbReference type="EC" id="3.5.4.4"/>
    </reaction>
    <physiologicalReaction direction="left-to-right" evidence="9">
        <dbReference type="Rhea" id="RHEA:24409"/>
    </physiologicalReaction>
</comment>
<name>A0A2A8D6M7_9MICC</name>
<evidence type="ECO:0000256" key="11">
    <source>
        <dbReference type="ARBA" id="ARBA00049893"/>
    </source>
</evidence>
<comment type="function">
    <text evidence="2">Purine nucleoside enzyme that catalyzes the phosphorolysis of adenosine and inosine nucleosides, yielding D-ribose 1-phosphate and the respective free bases, adenine and hypoxanthine. Also catalyzes the phosphorolysis of S-methyl-5'-thioadenosine into adenine and S-methyl-5-thio-alpha-D-ribose 1-phosphate. Also has adenosine deaminase activity.</text>
</comment>
<comment type="catalytic activity">
    <reaction evidence="1">
        <text>inosine + phosphate = alpha-D-ribose 1-phosphate + hypoxanthine</text>
        <dbReference type="Rhea" id="RHEA:27646"/>
        <dbReference type="ChEBI" id="CHEBI:17368"/>
        <dbReference type="ChEBI" id="CHEBI:17596"/>
        <dbReference type="ChEBI" id="CHEBI:43474"/>
        <dbReference type="ChEBI" id="CHEBI:57720"/>
        <dbReference type="EC" id="2.4.2.1"/>
    </reaction>
    <physiologicalReaction direction="left-to-right" evidence="1">
        <dbReference type="Rhea" id="RHEA:27647"/>
    </physiologicalReaction>
</comment>
<evidence type="ECO:0000256" key="9">
    <source>
        <dbReference type="ARBA" id="ARBA00047989"/>
    </source>
</evidence>
<comment type="catalytic activity">
    <reaction evidence="11">
        <text>S-methyl-5'-thioadenosine + phosphate = 5-(methylsulfanyl)-alpha-D-ribose 1-phosphate + adenine</text>
        <dbReference type="Rhea" id="RHEA:11852"/>
        <dbReference type="ChEBI" id="CHEBI:16708"/>
        <dbReference type="ChEBI" id="CHEBI:17509"/>
        <dbReference type="ChEBI" id="CHEBI:43474"/>
        <dbReference type="ChEBI" id="CHEBI:58533"/>
        <dbReference type="EC" id="2.4.2.28"/>
    </reaction>
    <physiologicalReaction direction="left-to-right" evidence="11">
        <dbReference type="Rhea" id="RHEA:11853"/>
    </physiologicalReaction>
</comment>
<dbReference type="Pfam" id="PF02578">
    <property type="entry name" value="Cu-oxidase_4"/>
    <property type="match status" value="1"/>
</dbReference>
<evidence type="ECO:0000256" key="1">
    <source>
        <dbReference type="ARBA" id="ARBA00000553"/>
    </source>
</evidence>
<dbReference type="AlphaFoldDB" id="A0A2A8D6M7"/>
<comment type="catalytic activity">
    <reaction evidence="10">
        <text>adenosine + phosphate = alpha-D-ribose 1-phosphate + adenine</text>
        <dbReference type="Rhea" id="RHEA:27642"/>
        <dbReference type="ChEBI" id="CHEBI:16335"/>
        <dbReference type="ChEBI" id="CHEBI:16708"/>
        <dbReference type="ChEBI" id="CHEBI:43474"/>
        <dbReference type="ChEBI" id="CHEBI:57720"/>
        <dbReference type="EC" id="2.4.2.1"/>
    </reaction>
    <physiologicalReaction direction="left-to-right" evidence="10">
        <dbReference type="Rhea" id="RHEA:27643"/>
    </physiologicalReaction>
</comment>
<keyword evidence="5" id="KW-0479">Metal-binding</keyword>
<dbReference type="Proteomes" id="UP000219947">
    <property type="component" value="Unassembled WGS sequence"/>
</dbReference>